<dbReference type="AlphaFoldDB" id="A0AAP9J3N4"/>
<evidence type="ECO:0000313" key="4">
    <source>
        <dbReference type="Proteomes" id="UP000315377"/>
    </source>
</evidence>
<dbReference type="EMBL" id="JAMDMM010000003">
    <property type="protein sequence ID" value="MCY9605765.1"/>
    <property type="molecule type" value="Genomic_DNA"/>
</dbReference>
<dbReference type="Proteomes" id="UP000315377">
    <property type="component" value="Chromosome"/>
</dbReference>
<dbReference type="InterPro" id="IPR050490">
    <property type="entry name" value="Bact_solute-bd_prot1"/>
</dbReference>
<evidence type="ECO:0000256" key="1">
    <source>
        <dbReference type="SAM" id="MobiDB-lite"/>
    </source>
</evidence>
<keyword evidence="5" id="KW-1185">Reference proteome</keyword>
<protein>
    <submittedName>
        <fullName evidence="3">Extracellular solute-binding protein</fullName>
    </submittedName>
</protein>
<sequence>MRQKWKAAILLLAVISMLGGCFAEKPVLEELGPDGKGKIKVLYYDEESFFKEFGSPFNLSYPNIELEVVSTAPIGREMQVNGTTYEEEYIKHIEKNKPDVLIVSRRDLFDKLAEEGKLYNLEAIIEQEKFDLEGYLPGFVDLLRERGGGSLYGLAPYFSTSVIFYNADLFREHHIELPRNRMSWKELLELASRFAEYGSEDDPIYGLVNQYGRADSIFFDVAESLSLRLFDAKGEKTTFNTDGWKEAMELTANAIRGKAVFSTLLEPRFRYGEVDVNQSENFFQGKVAMVLGTPWFMHELTEYPKYDKEASPIDWGIVTAPVDPGNPDQSQYVSLRDEFAILADSPNKRAAWEFVKYVNGPERAKAASRSLRDLRDELPTRGEYMKELDGKSLEPYFMLRPKASSGTVWGGPNVKIPPGFYWNFTNLIKQELRDMIENNKPAEAAVARIDEEGNAILKQEREREKAEAEEMRRKALENAAKK</sequence>
<dbReference type="PANTHER" id="PTHR43649:SF12">
    <property type="entry name" value="DIACETYLCHITOBIOSE BINDING PROTEIN DASA"/>
    <property type="match status" value="1"/>
</dbReference>
<reference evidence="3 4" key="1">
    <citation type="submission" date="2019-07" db="EMBL/GenBank/DDBJ databases">
        <title>Paenibacillus thiaminolyticus NRRL B-4156.</title>
        <authorList>
            <person name="Hehnly C."/>
            <person name="Zhang L."/>
        </authorList>
    </citation>
    <scope>NUCLEOTIDE SEQUENCE [LARGE SCALE GENOMIC DNA]</scope>
    <source>
        <strain evidence="3 4">NRRL B-4156</strain>
    </source>
</reference>
<proteinExistence type="predicted"/>
<name>A0AAP9J3N4_PANTH</name>
<accession>A0AAP9J3N4</accession>
<dbReference type="RefSeq" id="WP_087440755.1">
    <property type="nucleotide sequence ID" value="NZ_CABMNB010000010.1"/>
</dbReference>
<dbReference type="Gene3D" id="3.40.190.10">
    <property type="entry name" value="Periplasmic binding protein-like II"/>
    <property type="match status" value="1"/>
</dbReference>
<gene>
    <name evidence="3" type="ORF">FLT43_23720</name>
    <name evidence="2" type="ORF">M5W83_01035</name>
</gene>
<dbReference type="EMBL" id="CP041405">
    <property type="protein sequence ID" value="QDM46145.1"/>
    <property type="molecule type" value="Genomic_DNA"/>
</dbReference>
<dbReference type="PANTHER" id="PTHR43649">
    <property type="entry name" value="ARABINOSE-BINDING PROTEIN-RELATED"/>
    <property type="match status" value="1"/>
</dbReference>
<evidence type="ECO:0000313" key="5">
    <source>
        <dbReference type="Proteomes" id="UP001209276"/>
    </source>
</evidence>
<dbReference type="InterPro" id="IPR006059">
    <property type="entry name" value="SBP"/>
</dbReference>
<dbReference type="GeneID" id="76998973"/>
<organism evidence="3 4">
    <name type="scientific">Paenibacillus thiaminolyticus</name>
    <name type="common">Bacillus thiaminolyticus</name>
    <dbReference type="NCBI Taxonomy" id="49283"/>
    <lineage>
        <taxon>Bacteria</taxon>
        <taxon>Bacillati</taxon>
        <taxon>Bacillota</taxon>
        <taxon>Bacilli</taxon>
        <taxon>Bacillales</taxon>
        <taxon>Paenibacillaceae</taxon>
        <taxon>Paenibacillus</taxon>
    </lineage>
</organism>
<dbReference type="Pfam" id="PF01547">
    <property type="entry name" value="SBP_bac_1"/>
    <property type="match status" value="1"/>
</dbReference>
<evidence type="ECO:0000313" key="3">
    <source>
        <dbReference type="EMBL" id="QDM46145.1"/>
    </source>
</evidence>
<dbReference type="PROSITE" id="PS51257">
    <property type="entry name" value="PROKAR_LIPOPROTEIN"/>
    <property type="match status" value="1"/>
</dbReference>
<dbReference type="Proteomes" id="UP001209276">
    <property type="component" value="Unassembled WGS sequence"/>
</dbReference>
<reference evidence="2 5" key="2">
    <citation type="submission" date="2022-05" db="EMBL/GenBank/DDBJ databases">
        <title>Genome Sequencing of Bee-Associated Microbes.</title>
        <authorList>
            <person name="Dunlap C."/>
        </authorList>
    </citation>
    <scope>NUCLEOTIDE SEQUENCE [LARGE SCALE GENOMIC DNA]</scope>
    <source>
        <strain evidence="2 5">NRRL B-14613</strain>
    </source>
</reference>
<dbReference type="SUPFAM" id="SSF53850">
    <property type="entry name" value="Periplasmic binding protein-like II"/>
    <property type="match status" value="1"/>
</dbReference>
<evidence type="ECO:0000313" key="2">
    <source>
        <dbReference type="EMBL" id="MCY9605765.1"/>
    </source>
</evidence>
<feature type="region of interest" description="Disordered" evidence="1">
    <location>
        <begin position="458"/>
        <end position="482"/>
    </location>
</feature>